<comment type="subcellular location">
    <subcellularLocation>
        <location evidence="7">Membrane</location>
        <topology evidence="7">Single-pass type II membrane protein</topology>
    </subcellularLocation>
</comment>
<proteinExistence type="inferred from homology"/>
<keyword evidence="10" id="KW-1185">Reference proteome</keyword>
<dbReference type="AlphaFoldDB" id="A0A2S8SPX5"/>
<evidence type="ECO:0000259" key="8">
    <source>
        <dbReference type="Pfam" id="PF10502"/>
    </source>
</evidence>
<evidence type="ECO:0000313" key="10">
    <source>
        <dbReference type="Proteomes" id="UP000237684"/>
    </source>
</evidence>
<dbReference type="Proteomes" id="UP000237684">
    <property type="component" value="Unassembled WGS sequence"/>
</dbReference>
<dbReference type="InterPro" id="IPR019758">
    <property type="entry name" value="Pept_S26A_signal_pept_1_CS"/>
</dbReference>
<keyword evidence="7" id="KW-0812">Transmembrane</keyword>
<dbReference type="GO" id="GO:0006465">
    <property type="term" value="P:signal peptide processing"/>
    <property type="evidence" value="ECO:0007669"/>
    <property type="project" value="InterPro"/>
</dbReference>
<evidence type="ECO:0000256" key="5">
    <source>
        <dbReference type="ARBA" id="ARBA00022801"/>
    </source>
</evidence>
<evidence type="ECO:0000256" key="1">
    <source>
        <dbReference type="ARBA" id="ARBA00000677"/>
    </source>
</evidence>
<dbReference type="GO" id="GO:0009003">
    <property type="term" value="F:signal peptidase activity"/>
    <property type="evidence" value="ECO:0007669"/>
    <property type="project" value="UniProtKB-EC"/>
</dbReference>
<keyword evidence="5 7" id="KW-0378">Hydrolase</keyword>
<comment type="catalytic activity">
    <reaction evidence="1 7">
        <text>Cleavage of hydrophobic, N-terminal signal or leader sequences from secreted and periplasmic proteins.</text>
        <dbReference type="EC" id="3.4.21.89"/>
    </reaction>
</comment>
<dbReference type="CDD" id="cd06530">
    <property type="entry name" value="S26_SPase_I"/>
    <property type="match status" value="1"/>
</dbReference>
<comment type="similarity">
    <text evidence="2 7">Belongs to the peptidase S26 family.</text>
</comment>
<feature type="transmembrane region" description="Helical" evidence="7">
    <location>
        <begin position="28"/>
        <end position="50"/>
    </location>
</feature>
<dbReference type="InterPro" id="IPR019757">
    <property type="entry name" value="Pept_S26A_signal_pept_1_Lys-AS"/>
</dbReference>
<dbReference type="PANTHER" id="PTHR43390:SF1">
    <property type="entry name" value="CHLOROPLAST PROCESSING PEPTIDASE"/>
    <property type="match status" value="1"/>
</dbReference>
<dbReference type="FunCoup" id="A0A2S8SPX5">
    <property type="interactions" value="382"/>
</dbReference>
<evidence type="ECO:0000313" key="9">
    <source>
        <dbReference type="EMBL" id="PQV62853.1"/>
    </source>
</evidence>
<feature type="domain" description="Peptidase S26" evidence="8">
    <location>
        <begin position="34"/>
        <end position="186"/>
    </location>
</feature>
<evidence type="ECO:0000256" key="4">
    <source>
        <dbReference type="ARBA" id="ARBA00019232"/>
    </source>
</evidence>
<dbReference type="InterPro" id="IPR036286">
    <property type="entry name" value="LexA/Signal_pep-like_sf"/>
</dbReference>
<keyword evidence="7" id="KW-1133">Transmembrane helix</keyword>
<evidence type="ECO:0000256" key="6">
    <source>
        <dbReference type="PIRSR" id="PIRSR600223-1"/>
    </source>
</evidence>
<dbReference type="EC" id="3.4.21.89" evidence="3 7"/>
<dbReference type="NCBIfam" id="TIGR02227">
    <property type="entry name" value="sigpep_I_bact"/>
    <property type="match status" value="1"/>
</dbReference>
<evidence type="ECO:0000256" key="3">
    <source>
        <dbReference type="ARBA" id="ARBA00013208"/>
    </source>
</evidence>
<keyword evidence="7" id="KW-0645">Protease</keyword>
<dbReference type="Gene3D" id="2.10.109.10">
    <property type="entry name" value="Umud Fragment, subunit A"/>
    <property type="match status" value="1"/>
</dbReference>
<dbReference type="PROSITE" id="PS00761">
    <property type="entry name" value="SPASE_I_3"/>
    <property type="match status" value="1"/>
</dbReference>
<feature type="active site" evidence="6">
    <location>
        <position position="105"/>
    </location>
</feature>
<dbReference type="InParanoid" id="A0A2S8SPX5"/>
<dbReference type="GO" id="GO:0016020">
    <property type="term" value="C:membrane"/>
    <property type="evidence" value="ECO:0007669"/>
    <property type="project" value="UniProtKB-SubCell"/>
</dbReference>
<reference evidence="9 10" key="1">
    <citation type="journal article" date="2018" name="Syst. Appl. Microbiol.">
        <title>Abditibacterium utsteinense sp. nov., the first cultivated member of candidate phylum FBP, isolated from ice-free Antarctic soil samples.</title>
        <authorList>
            <person name="Tahon G."/>
            <person name="Tytgat B."/>
            <person name="Lebbe L."/>
            <person name="Carlier A."/>
            <person name="Willems A."/>
        </authorList>
    </citation>
    <scope>NUCLEOTIDE SEQUENCE [LARGE SCALE GENOMIC DNA]</scope>
    <source>
        <strain evidence="9 10">LMG 29911</strain>
    </source>
</reference>
<dbReference type="OrthoDB" id="9802919at2"/>
<evidence type="ECO:0000256" key="7">
    <source>
        <dbReference type="RuleBase" id="RU362042"/>
    </source>
</evidence>
<dbReference type="EMBL" id="NIGF01000020">
    <property type="protein sequence ID" value="PQV62853.1"/>
    <property type="molecule type" value="Genomic_DNA"/>
</dbReference>
<organism evidence="9 10">
    <name type="scientific">Abditibacterium utsteinense</name>
    <dbReference type="NCBI Taxonomy" id="1960156"/>
    <lineage>
        <taxon>Bacteria</taxon>
        <taxon>Pseudomonadati</taxon>
        <taxon>Abditibacteriota</taxon>
        <taxon>Abditibacteriia</taxon>
        <taxon>Abditibacteriales</taxon>
        <taxon>Abditibacteriaceae</taxon>
        <taxon>Abditibacterium</taxon>
    </lineage>
</organism>
<dbReference type="PANTHER" id="PTHR43390">
    <property type="entry name" value="SIGNAL PEPTIDASE I"/>
    <property type="match status" value="1"/>
</dbReference>
<dbReference type="SUPFAM" id="SSF51306">
    <property type="entry name" value="LexA/Signal peptidase"/>
    <property type="match status" value="1"/>
</dbReference>
<name>A0A2S8SPX5_9BACT</name>
<comment type="caution">
    <text evidence="9">The sequence shown here is derived from an EMBL/GenBank/DDBJ whole genome shotgun (WGS) entry which is preliminary data.</text>
</comment>
<evidence type="ECO:0000256" key="2">
    <source>
        <dbReference type="ARBA" id="ARBA00009370"/>
    </source>
</evidence>
<dbReference type="InterPro" id="IPR019533">
    <property type="entry name" value="Peptidase_S26"/>
</dbReference>
<dbReference type="Pfam" id="PF10502">
    <property type="entry name" value="Peptidase_S26"/>
    <property type="match status" value="1"/>
</dbReference>
<feature type="active site" evidence="6">
    <location>
        <position position="59"/>
    </location>
</feature>
<keyword evidence="7" id="KW-0472">Membrane</keyword>
<dbReference type="PRINTS" id="PR00727">
    <property type="entry name" value="LEADERPTASE"/>
</dbReference>
<accession>A0A2S8SPX5</accession>
<dbReference type="PROSITE" id="PS00760">
    <property type="entry name" value="SPASE_I_2"/>
    <property type="match status" value="1"/>
</dbReference>
<dbReference type="RefSeq" id="WP_123580821.1">
    <property type="nucleotide sequence ID" value="NZ_NIGF01000020.1"/>
</dbReference>
<sequence length="202" mass="22436">MAIVVSTQAPKEPHNSAAQIEKRRLTRALMQGGAIILLLLFGLLLRLLAWEGVLVTSGSMEPLLRKGDYTLVDHRVVLRGAWQRGDVIIFRSPVTWQGADETLVKRVIGLPGETVALVAGQVFINGVPLREDYFGEQPDPQDIPPVQLGFDEYFVMGDNRNNSSDSRENGPVPASDIRGKILMRLWPFPRFSRLSSPDYGTN</sequence>
<gene>
    <name evidence="9" type="ORF">B1R32_12026</name>
</gene>
<dbReference type="GO" id="GO:0004252">
    <property type="term" value="F:serine-type endopeptidase activity"/>
    <property type="evidence" value="ECO:0007669"/>
    <property type="project" value="InterPro"/>
</dbReference>
<protein>
    <recommendedName>
        <fullName evidence="4 7">Signal peptidase I</fullName>
        <ecNumber evidence="3 7">3.4.21.89</ecNumber>
    </recommendedName>
</protein>
<dbReference type="InterPro" id="IPR000223">
    <property type="entry name" value="Pept_S26A_signal_pept_1"/>
</dbReference>